<feature type="transmembrane region" description="Helical" evidence="1">
    <location>
        <begin position="55"/>
        <end position="70"/>
    </location>
</feature>
<evidence type="ECO:0000313" key="2">
    <source>
        <dbReference type="EMBL" id="OGL46766.1"/>
    </source>
</evidence>
<reference evidence="2 3" key="1">
    <citation type="journal article" date="2016" name="Nat. Commun.">
        <title>Thousands of microbial genomes shed light on interconnected biogeochemical processes in an aquifer system.</title>
        <authorList>
            <person name="Anantharaman K."/>
            <person name="Brown C.T."/>
            <person name="Hug L.A."/>
            <person name="Sharon I."/>
            <person name="Castelle C.J."/>
            <person name="Probst A.J."/>
            <person name="Thomas B.C."/>
            <person name="Singh A."/>
            <person name="Wilkins M.J."/>
            <person name="Karaoz U."/>
            <person name="Brodie E.L."/>
            <person name="Williams K.H."/>
            <person name="Hubbard S.S."/>
            <person name="Banfield J.F."/>
        </authorList>
    </citation>
    <scope>NUCLEOTIDE SEQUENCE [LARGE SCALE GENOMIC DNA]</scope>
</reference>
<keyword evidence="1" id="KW-1133">Transmembrane helix</keyword>
<dbReference type="Proteomes" id="UP000179266">
    <property type="component" value="Unassembled WGS sequence"/>
</dbReference>
<organism evidence="2 3">
    <name type="scientific">Candidatus Schekmanbacteria bacterium RBG_13_48_7</name>
    <dbReference type="NCBI Taxonomy" id="1817878"/>
    <lineage>
        <taxon>Bacteria</taxon>
        <taxon>Candidatus Schekmaniibacteriota</taxon>
    </lineage>
</organism>
<sequence>MSEVKKDISQTNSKQESGLGMLFRLFWMMAGNLITFILLIGIFLSENRALGIKDCIYWAMIVLLIITRYVDIKYLGGLTATGSPASISVWYRYAAVLTIGAGLLWGLAHITKYFFS</sequence>
<name>A0A1F7RYW5_9BACT</name>
<comment type="caution">
    <text evidence="2">The sequence shown here is derived from an EMBL/GenBank/DDBJ whole genome shotgun (WGS) entry which is preliminary data.</text>
</comment>
<keyword evidence="1" id="KW-0812">Transmembrane</keyword>
<proteinExistence type="predicted"/>
<feature type="transmembrane region" description="Helical" evidence="1">
    <location>
        <begin position="25"/>
        <end position="43"/>
    </location>
</feature>
<feature type="transmembrane region" description="Helical" evidence="1">
    <location>
        <begin position="90"/>
        <end position="110"/>
    </location>
</feature>
<dbReference type="AlphaFoldDB" id="A0A1F7RYW5"/>
<accession>A0A1F7RYW5</accession>
<evidence type="ECO:0000313" key="3">
    <source>
        <dbReference type="Proteomes" id="UP000179266"/>
    </source>
</evidence>
<evidence type="ECO:0000256" key="1">
    <source>
        <dbReference type="SAM" id="Phobius"/>
    </source>
</evidence>
<protein>
    <submittedName>
        <fullName evidence="2">Uncharacterized protein</fullName>
    </submittedName>
</protein>
<gene>
    <name evidence="2" type="ORF">A2161_09675</name>
</gene>
<keyword evidence="1" id="KW-0472">Membrane</keyword>
<dbReference type="EMBL" id="MGDD01000113">
    <property type="protein sequence ID" value="OGL46766.1"/>
    <property type="molecule type" value="Genomic_DNA"/>
</dbReference>